<evidence type="ECO:0008006" key="4">
    <source>
        <dbReference type="Google" id="ProtNLM"/>
    </source>
</evidence>
<dbReference type="AlphaFoldDB" id="A0AB34J6Q1"/>
<evidence type="ECO:0000313" key="2">
    <source>
        <dbReference type="EMBL" id="KAL1514962.1"/>
    </source>
</evidence>
<organism evidence="2 3">
    <name type="scientific">Prymnesium parvum</name>
    <name type="common">Toxic golden alga</name>
    <dbReference type="NCBI Taxonomy" id="97485"/>
    <lineage>
        <taxon>Eukaryota</taxon>
        <taxon>Haptista</taxon>
        <taxon>Haptophyta</taxon>
        <taxon>Prymnesiophyceae</taxon>
        <taxon>Prymnesiales</taxon>
        <taxon>Prymnesiaceae</taxon>
        <taxon>Prymnesium</taxon>
    </lineage>
</organism>
<dbReference type="Proteomes" id="UP001515480">
    <property type="component" value="Unassembled WGS sequence"/>
</dbReference>
<dbReference type="PANTHER" id="PTHR31630:SF6">
    <property type="entry name" value="PHYTANOYL-COA DIOXYGENASE-RELATED"/>
    <property type="match status" value="1"/>
</dbReference>
<dbReference type="PANTHER" id="PTHR31630">
    <property type="entry name" value="PHYTANOYL-COA DIOXYGENASE-RELATED-RELATED"/>
    <property type="match status" value="1"/>
</dbReference>
<protein>
    <recommendedName>
        <fullName evidence="4">Phytanoyl-CoA dioxygenase</fullName>
    </recommendedName>
</protein>
<gene>
    <name evidence="2" type="ORF">AB1Y20_004038</name>
</gene>
<dbReference type="SUPFAM" id="SSF51197">
    <property type="entry name" value="Clavaminate synthase-like"/>
    <property type="match status" value="1"/>
</dbReference>
<dbReference type="InterPro" id="IPR008775">
    <property type="entry name" value="Phytyl_CoA_dOase-like"/>
</dbReference>
<name>A0AB34J6Q1_PRYPA</name>
<dbReference type="Pfam" id="PF05721">
    <property type="entry name" value="PhyH"/>
    <property type="match status" value="1"/>
</dbReference>
<feature type="region of interest" description="Disordered" evidence="1">
    <location>
        <begin position="344"/>
        <end position="368"/>
    </location>
</feature>
<evidence type="ECO:0000256" key="1">
    <source>
        <dbReference type="SAM" id="MobiDB-lite"/>
    </source>
</evidence>
<evidence type="ECO:0000313" key="3">
    <source>
        <dbReference type="Proteomes" id="UP001515480"/>
    </source>
</evidence>
<keyword evidence="3" id="KW-1185">Reference proteome</keyword>
<sequence>MAQDRLVPHFPPAFDPDDPMLLSYLEEHGYAVIRSVASPSEVASLHDEFWAWIEAIPNAARRYEPSTWEHGLGANPATGILGGFGFGQSKFLWGCRTLPRVRASFEAIWGTSDLLTSFDGGNVFRPTHSRPEWRTCGGWWHCDQNAMRPDRSGRVCVQGLVLLTPANKWTGGLCVIPGSHLYHEEFSQRHPWAATQGDFLVAARDDPVLDVGEHLLLCANAGDMLLWDSRIIHCNSPGLDPVSSAPEDAVPPEDELLRLVGYVCCTPTSMSSSEVRLHRAVAALELTSTTHWPQAFVQAGGDAPSWMKRRTPMDYSPEETRLILGNEGKWPAALMHECDDGNQVSAQLEPDSRGTKRKAAGSTTSKKTATSSAWARLKMVILKLPQKYLAVTDAD</sequence>
<accession>A0AB34J6Q1</accession>
<dbReference type="EMBL" id="JBGBPQ010000012">
    <property type="protein sequence ID" value="KAL1514962.1"/>
    <property type="molecule type" value="Genomic_DNA"/>
</dbReference>
<dbReference type="Gene3D" id="2.60.120.620">
    <property type="entry name" value="q2cbj1_9rhob like domain"/>
    <property type="match status" value="1"/>
</dbReference>
<proteinExistence type="predicted"/>
<comment type="caution">
    <text evidence="2">The sequence shown here is derived from an EMBL/GenBank/DDBJ whole genome shotgun (WGS) entry which is preliminary data.</text>
</comment>
<reference evidence="2 3" key="1">
    <citation type="journal article" date="2024" name="Science">
        <title>Giant polyketide synthase enzymes in the biosynthesis of giant marine polyether toxins.</title>
        <authorList>
            <person name="Fallon T.R."/>
            <person name="Shende V.V."/>
            <person name="Wierzbicki I.H."/>
            <person name="Pendleton A.L."/>
            <person name="Watervoot N.F."/>
            <person name="Auber R.P."/>
            <person name="Gonzalez D.J."/>
            <person name="Wisecaver J.H."/>
            <person name="Moore B.S."/>
        </authorList>
    </citation>
    <scope>NUCLEOTIDE SEQUENCE [LARGE SCALE GENOMIC DNA]</scope>
    <source>
        <strain evidence="2 3">12B1</strain>
    </source>
</reference>